<reference evidence="2 3" key="1">
    <citation type="journal article" date="2016" name="Mol. Biol. Evol.">
        <title>Comparative Genomics of Early-Diverging Mushroom-Forming Fungi Provides Insights into the Origins of Lignocellulose Decay Capabilities.</title>
        <authorList>
            <person name="Nagy L.G."/>
            <person name="Riley R."/>
            <person name="Tritt A."/>
            <person name="Adam C."/>
            <person name="Daum C."/>
            <person name="Floudas D."/>
            <person name="Sun H."/>
            <person name="Yadav J.S."/>
            <person name="Pangilinan J."/>
            <person name="Larsson K.H."/>
            <person name="Matsuura K."/>
            <person name="Barry K."/>
            <person name="Labutti K."/>
            <person name="Kuo R."/>
            <person name="Ohm R.A."/>
            <person name="Bhattacharya S.S."/>
            <person name="Shirouzu T."/>
            <person name="Yoshinaga Y."/>
            <person name="Martin F.M."/>
            <person name="Grigoriev I.V."/>
            <person name="Hibbett D.S."/>
        </authorList>
    </citation>
    <scope>NUCLEOTIDE SEQUENCE [LARGE SCALE GENOMIC DNA]</scope>
    <source>
        <strain evidence="2 3">L-15889</strain>
    </source>
</reference>
<organism evidence="2 3">
    <name type="scientific">Daedalea quercina L-15889</name>
    <dbReference type="NCBI Taxonomy" id="1314783"/>
    <lineage>
        <taxon>Eukaryota</taxon>
        <taxon>Fungi</taxon>
        <taxon>Dikarya</taxon>
        <taxon>Basidiomycota</taxon>
        <taxon>Agaricomycotina</taxon>
        <taxon>Agaricomycetes</taxon>
        <taxon>Polyporales</taxon>
        <taxon>Fomitopsis</taxon>
    </lineage>
</organism>
<accession>A0A165MLT6</accession>
<dbReference type="EMBL" id="KV429098">
    <property type="protein sequence ID" value="KZT65856.1"/>
    <property type="molecule type" value="Genomic_DNA"/>
</dbReference>
<protein>
    <submittedName>
        <fullName evidence="2">Uncharacterized protein</fullName>
    </submittedName>
</protein>
<proteinExistence type="predicted"/>
<dbReference type="Proteomes" id="UP000076727">
    <property type="component" value="Unassembled WGS sequence"/>
</dbReference>
<keyword evidence="3" id="KW-1185">Reference proteome</keyword>
<feature type="region of interest" description="Disordered" evidence="1">
    <location>
        <begin position="1"/>
        <end position="88"/>
    </location>
</feature>
<dbReference type="AlphaFoldDB" id="A0A165MLT6"/>
<evidence type="ECO:0000256" key="1">
    <source>
        <dbReference type="SAM" id="MobiDB-lite"/>
    </source>
</evidence>
<evidence type="ECO:0000313" key="3">
    <source>
        <dbReference type="Proteomes" id="UP000076727"/>
    </source>
</evidence>
<sequence>MASVEPTSPALPEPPSRPKRVPATPSTRRNITNFPPRASPGPASRRKQVPTAPSAAEDVVEHPRLGHPDSSRQPEQPTSLLSAGKGGNGLLARVVETEIIELDMQLELIRLQRTALLRTSRDAERARLRRNAEVP</sequence>
<evidence type="ECO:0000313" key="2">
    <source>
        <dbReference type="EMBL" id="KZT65856.1"/>
    </source>
</evidence>
<feature type="compositionally biased region" description="Polar residues" evidence="1">
    <location>
        <begin position="24"/>
        <end position="33"/>
    </location>
</feature>
<name>A0A165MLT6_9APHY</name>
<feature type="compositionally biased region" description="Basic and acidic residues" evidence="1">
    <location>
        <begin position="59"/>
        <end position="72"/>
    </location>
</feature>
<gene>
    <name evidence="2" type="ORF">DAEQUDRAFT_730904</name>
</gene>